<reference evidence="3" key="1">
    <citation type="submission" date="2021-02" db="EMBL/GenBank/DDBJ databases">
        <authorList>
            <person name="Nowell W R."/>
        </authorList>
    </citation>
    <scope>NUCLEOTIDE SEQUENCE</scope>
</reference>
<dbReference type="Proteomes" id="UP000663823">
    <property type="component" value="Unassembled WGS sequence"/>
</dbReference>
<comment type="caution">
    <text evidence="3">The sequence shown here is derived from an EMBL/GenBank/DDBJ whole genome shotgun (WGS) entry which is preliminary data.</text>
</comment>
<evidence type="ECO:0000313" key="3">
    <source>
        <dbReference type="EMBL" id="CAF4176147.1"/>
    </source>
</evidence>
<feature type="short sequence motif" description="TFG box" evidence="1">
    <location>
        <begin position="1"/>
        <end position="21"/>
    </location>
</feature>
<dbReference type="AlphaFoldDB" id="A0A819ZF98"/>
<dbReference type="EMBL" id="CAJOAX010017801">
    <property type="protein sequence ID" value="CAF4176147.1"/>
    <property type="molecule type" value="Genomic_DNA"/>
</dbReference>
<evidence type="ECO:0000313" key="4">
    <source>
        <dbReference type="Proteomes" id="UP000663823"/>
    </source>
</evidence>
<dbReference type="InterPro" id="IPR025768">
    <property type="entry name" value="TFG_box"/>
</dbReference>
<accession>A0A819ZF98</accession>
<feature type="non-terminal residue" evidence="3">
    <location>
        <position position="64"/>
    </location>
</feature>
<feature type="non-terminal residue" evidence="3">
    <location>
        <position position="1"/>
    </location>
</feature>
<name>A0A819ZF98_9BILA</name>
<sequence>NGRRNRNEERRVNAETFGLQYRSIQPSGNQRFDYRRNNYNNNNGRYQRTTNGNYGNRNAMYYGN</sequence>
<organism evidence="3 4">
    <name type="scientific">Rotaria sordida</name>
    <dbReference type="NCBI Taxonomy" id="392033"/>
    <lineage>
        <taxon>Eukaryota</taxon>
        <taxon>Metazoa</taxon>
        <taxon>Spiralia</taxon>
        <taxon>Gnathifera</taxon>
        <taxon>Rotifera</taxon>
        <taxon>Eurotatoria</taxon>
        <taxon>Bdelloidea</taxon>
        <taxon>Philodinida</taxon>
        <taxon>Philodinidae</taxon>
        <taxon>Rotaria</taxon>
    </lineage>
</organism>
<protein>
    <recommendedName>
        <fullName evidence="2">TFG box profile domain-containing protein</fullName>
    </recommendedName>
</protein>
<gene>
    <name evidence="3" type="ORF">OTI717_LOCUS37451</name>
</gene>
<evidence type="ECO:0000256" key="1">
    <source>
        <dbReference type="PROSITE-ProRule" id="PRU00869"/>
    </source>
</evidence>
<evidence type="ECO:0000259" key="2">
    <source>
        <dbReference type="PROSITE" id="PS51536"/>
    </source>
</evidence>
<proteinExistence type="predicted"/>
<dbReference type="PROSITE" id="PS51536">
    <property type="entry name" value="TFG"/>
    <property type="match status" value="1"/>
</dbReference>
<feature type="domain" description="TFG box profile" evidence="2">
    <location>
        <begin position="1"/>
        <end position="21"/>
    </location>
</feature>